<accession>A0A1X6WRX8</accession>
<dbReference type="EMBL" id="FWFD01000018">
    <property type="protein sequence ID" value="SLM87050.1"/>
    <property type="molecule type" value="Genomic_DNA"/>
</dbReference>
<dbReference type="OrthoDB" id="2166166at2"/>
<dbReference type="EC" id="3.6.3.14" evidence="1"/>
<organism evidence="1 2">
    <name type="scientific">Vagococcus fluvialis bH819</name>
    <dbReference type="NCBI Taxonomy" id="1255619"/>
    <lineage>
        <taxon>Bacteria</taxon>
        <taxon>Bacillati</taxon>
        <taxon>Bacillota</taxon>
        <taxon>Bacilli</taxon>
        <taxon>Lactobacillales</taxon>
        <taxon>Enterococcaceae</taxon>
        <taxon>Vagococcus</taxon>
    </lineage>
</organism>
<evidence type="ECO:0000313" key="2">
    <source>
        <dbReference type="Proteomes" id="UP000195918"/>
    </source>
</evidence>
<dbReference type="AlphaFoldDB" id="A0A1X6WRX8"/>
<protein>
    <submittedName>
        <fullName evidence="1">V-type ATP synthase subunit E</fullName>
        <ecNumber evidence="1">3.6.3.14</ecNumber>
    </submittedName>
</protein>
<keyword evidence="2" id="KW-1185">Reference proteome</keyword>
<dbReference type="Gene3D" id="3.30.2320.30">
    <property type="entry name" value="ATP synthase, E subunit, C-terminal"/>
    <property type="match status" value="1"/>
</dbReference>
<dbReference type="RefSeq" id="WP_086952666.1">
    <property type="nucleotide sequence ID" value="NZ_FWFD01000018.1"/>
</dbReference>
<proteinExistence type="predicted"/>
<keyword evidence="1" id="KW-0378">Hydrolase</keyword>
<dbReference type="InterPro" id="IPR038495">
    <property type="entry name" value="ATPase_E_C"/>
</dbReference>
<dbReference type="Proteomes" id="UP000195918">
    <property type="component" value="Unassembled WGS sequence"/>
</dbReference>
<evidence type="ECO:0000313" key="1">
    <source>
        <dbReference type="EMBL" id="SLM87050.1"/>
    </source>
</evidence>
<dbReference type="SUPFAM" id="SSF160527">
    <property type="entry name" value="V-type ATPase subunit E-like"/>
    <property type="match status" value="1"/>
</dbReference>
<gene>
    <name evidence="1" type="ORF">FM121_13210</name>
</gene>
<dbReference type="GO" id="GO:0016787">
    <property type="term" value="F:hydrolase activity"/>
    <property type="evidence" value="ECO:0007669"/>
    <property type="project" value="UniProtKB-KW"/>
</dbReference>
<sequence>MKNQEQSKEEMIQYILNQGKIENDAYFDKESYVLNEDFKQKMTKIETDKEARYQKQRAVIKETYEKKIQRIELEKNQSIMLEKQAYLKKVIDKMAVKLKTLSKEESQSFMSSIFISNDLSGQIDVLIGELSQETITQEWLDQLSNQNEMPVTYVLSSEVISNDGGFILSQDGIEYNYLYSSILDQISEEKEYDIVSELFKNEVI</sequence>
<reference evidence="2" key="1">
    <citation type="submission" date="2017-02" db="EMBL/GenBank/DDBJ databases">
        <authorList>
            <person name="Dridi B."/>
        </authorList>
    </citation>
    <scope>NUCLEOTIDE SEQUENCE [LARGE SCALE GENOMIC DNA]</scope>
    <source>
        <strain evidence="2">bH819</strain>
    </source>
</reference>
<name>A0A1X6WRX8_9ENTE</name>